<feature type="transmembrane region" description="Helical" evidence="5">
    <location>
        <begin position="446"/>
        <end position="466"/>
    </location>
</feature>
<feature type="transmembrane region" description="Helical" evidence="5">
    <location>
        <begin position="234"/>
        <end position="251"/>
    </location>
</feature>
<gene>
    <name evidence="7" type="ORF">XM38_024060</name>
</gene>
<comment type="subcellular location">
    <subcellularLocation>
        <location evidence="1">Membrane</location>
        <topology evidence="1">Multi-pass membrane protein</topology>
    </subcellularLocation>
</comment>
<accession>A0A1Z3HMC8</accession>
<dbReference type="InterPro" id="IPR007016">
    <property type="entry name" value="O-antigen_ligase-rel_domated"/>
</dbReference>
<feature type="transmembrane region" description="Helical" evidence="5">
    <location>
        <begin position="357"/>
        <end position="376"/>
    </location>
</feature>
<feature type="transmembrane region" description="Helical" evidence="5">
    <location>
        <begin position="98"/>
        <end position="117"/>
    </location>
</feature>
<reference evidence="7 8" key="1">
    <citation type="journal article" date="2016" name="Biochim. Biophys. Acta">
        <title>Characterization of red-shifted phycobilisomes isolated from the chlorophyll f-containing cyanobacterium Halomicronema hongdechloris.</title>
        <authorList>
            <person name="Li Y."/>
            <person name="Lin Y."/>
            <person name="Garvey C.J."/>
            <person name="Birch D."/>
            <person name="Corkery R.W."/>
            <person name="Loughlin P.C."/>
            <person name="Scheer H."/>
            <person name="Willows R.D."/>
            <person name="Chen M."/>
        </authorList>
    </citation>
    <scope>NUCLEOTIDE SEQUENCE [LARGE SCALE GENOMIC DNA]</scope>
    <source>
        <strain evidence="7 8">C2206</strain>
    </source>
</reference>
<feature type="domain" description="O-antigen ligase-related" evidence="6">
    <location>
        <begin position="219"/>
        <end position="364"/>
    </location>
</feature>
<dbReference type="Proteomes" id="UP000191901">
    <property type="component" value="Chromosome"/>
</dbReference>
<dbReference type="InterPro" id="IPR051533">
    <property type="entry name" value="WaaL-like"/>
</dbReference>
<dbReference type="OrthoDB" id="416659at2"/>
<keyword evidence="8" id="KW-1185">Reference proteome</keyword>
<feature type="transmembrane region" description="Helical" evidence="5">
    <location>
        <begin position="187"/>
        <end position="205"/>
    </location>
</feature>
<proteinExistence type="predicted"/>
<evidence type="ECO:0000256" key="1">
    <source>
        <dbReference type="ARBA" id="ARBA00004141"/>
    </source>
</evidence>
<dbReference type="EMBL" id="CP021983">
    <property type="protein sequence ID" value="ASC71454.1"/>
    <property type="molecule type" value="Genomic_DNA"/>
</dbReference>
<feature type="transmembrane region" description="Helical" evidence="5">
    <location>
        <begin position="71"/>
        <end position="92"/>
    </location>
</feature>
<dbReference type="KEGG" id="hhg:XM38_024060"/>
<evidence type="ECO:0000259" key="6">
    <source>
        <dbReference type="Pfam" id="PF04932"/>
    </source>
</evidence>
<keyword evidence="3 5" id="KW-1133">Transmembrane helix</keyword>
<keyword evidence="4 5" id="KW-0472">Membrane</keyword>
<organism evidence="7 8">
    <name type="scientific">Halomicronema hongdechloris C2206</name>
    <dbReference type="NCBI Taxonomy" id="1641165"/>
    <lineage>
        <taxon>Bacteria</taxon>
        <taxon>Bacillati</taxon>
        <taxon>Cyanobacteriota</taxon>
        <taxon>Cyanophyceae</taxon>
        <taxon>Nodosilineales</taxon>
        <taxon>Nodosilineaceae</taxon>
        <taxon>Halomicronema</taxon>
    </lineage>
</organism>
<dbReference type="InterPro" id="IPR011990">
    <property type="entry name" value="TPR-like_helical_dom_sf"/>
</dbReference>
<sequence>MKSTSTSQDGTLLGLLTVALYAVFTLLPGSSTMMVSWPWVFLWQAALALPILWLLWQLWHKPLRAFRLGGGLDWIVALGVIGLIVSTLGAEFPQQARWYGWAALGGVAAVYALRGWLTTPRRCLRLLQGQGGLAIAFILVSLGLWLSQIYWPELARLETLQQYGVEQSFNFNLTSLRNWQPIGHQNYVAGYLVLMLPLLAGLAWVGRGWQRWLWLGGGLLGLVDLYTTSSRGGWLALIATAVVALAVALLRSPLPKKVVLPAGAVGVIALVGLALANPRIRQLVLALLSGRTQSGELAYRFITNAVGWAMGKAHPWSGIGLGGVPVAYQAYRPAWAGREAELQFQLHGTPAQLWAELGIWGILIPLLLSGWGLYCTWRWLRHPSPNQLLAPLVWSLLAGLLACGLISLTDYQLDILCISGGLALYGAVLATTFHSPGSASSPPQRITRGLVGLGLGLTVAMGVWLVPIHRAWQLSSQGFAAIRQDDLPTFVQTLERAHQLAPWEPYYPYQLGWKLGDLSYQAPPEVAERLRRDAITWFQRGLKASPYQEFGHSNLGWLQVQVEPKAAVQSFTRSAQLVPAKQGVFFGLGFSLLRAGQPEQATEAMVLELLRHPLGLTSPVWQTGQFSPLYAPMLASLEARYSEFLEQLAPGNGLTRYLHQLRGSLRWWQGDLAGAEADWTIGGTVISRAVLDLAQGQPVDAAALPDSPGKFAILAWQTPSERRALLEKAWVTQPEDLPQLEEGLPPPEMIDQLVQSMRAAESFDQWLHIAPTWEPRSKRLGFGVLSRHIDGLLPADYLPRIENVAMVKFFEELLPSPTYRPEWDRALQPQRQGLIQSLAM</sequence>
<dbReference type="RefSeq" id="WP_088429887.1">
    <property type="nucleotide sequence ID" value="NZ_CP021983.2"/>
</dbReference>
<name>A0A1Z3HMC8_9CYAN</name>
<feature type="transmembrane region" description="Helical" evidence="5">
    <location>
        <begin position="41"/>
        <end position="59"/>
    </location>
</feature>
<dbReference type="PANTHER" id="PTHR37422">
    <property type="entry name" value="TEICHURONIC ACID BIOSYNTHESIS PROTEIN TUAE"/>
    <property type="match status" value="1"/>
</dbReference>
<feature type="transmembrane region" description="Helical" evidence="5">
    <location>
        <begin position="258"/>
        <end position="276"/>
    </location>
</feature>
<dbReference type="Pfam" id="PF04932">
    <property type="entry name" value="Wzy_C"/>
    <property type="match status" value="1"/>
</dbReference>
<evidence type="ECO:0000313" key="8">
    <source>
        <dbReference type="Proteomes" id="UP000191901"/>
    </source>
</evidence>
<dbReference type="Gene3D" id="1.25.40.10">
    <property type="entry name" value="Tetratricopeptide repeat domain"/>
    <property type="match status" value="1"/>
</dbReference>
<protein>
    <recommendedName>
        <fullName evidence="6">O-antigen ligase-related domain-containing protein</fullName>
    </recommendedName>
</protein>
<feature type="transmembrane region" description="Helical" evidence="5">
    <location>
        <begin position="129"/>
        <end position="151"/>
    </location>
</feature>
<feature type="transmembrane region" description="Helical" evidence="5">
    <location>
        <begin position="388"/>
        <end position="407"/>
    </location>
</feature>
<evidence type="ECO:0000256" key="2">
    <source>
        <dbReference type="ARBA" id="ARBA00022692"/>
    </source>
</evidence>
<evidence type="ECO:0000256" key="4">
    <source>
        <dbReference type="ARBA" id="ARBA00023136"/>
    </source>
</evidence>
<feature type="transmembrane region" description="Helical" evidence="5">
    <location>
        <begin position="12"/>
        <end position="29"/>
    </location>
</feature>
<evidence type="ECO:0000256" key="5">
    <source>
        <dbReference type="SAM" id="Phobius"/>
    </source>
</evidence>
<dbReference type="SUPFAM" id="SSF48452">
    <property type="entry name" value="TPR-like"/>
    <property type="match status" value="1"/>
</dbReference>
<dbReference type="PANTHER" id="PTHR37422:SF23">
    <property type="entry name" value="TEICHURONIC ACID BIOSYNTHESIS PROTEIN TUAE"/>
    <property type="match status" value="1"/>
</dbReference>
<evidence type="ECO:0000313" key="7">
    <source>
        <dbReference type="EMBL" id="ASC71454.1"/>
    </source>
</evidence>
<feature type="transmembrane region" description="Helical" evidence="5">
    <location>
        <begin position="212"/>
        <end position="228"/>
    </location>
</feature>
<dbReference type="AlphaFoldDB" id="A0A1Z3HMC8"/>
<dbReference type="GO" id="GO:0016020">
    <property type="term" value="C:membrane"/>
    <property type="evidence" value="ECO:0007669"/>
    <property type="project" value="UniProtKB-SubCell"/>
</dbReference>
<keyword evidence="2 5" id="KW-0812">Transmembrane</keyword>
<evidence type="ECO:0000256" key="3">
    <source>
        <dbReference type="ARBA" id="ARBA00022989"/>
    </source>
</evidence>
<feature type="transmembrane region" description="Helical" evidence="5">
    <location>
        <begin position="413"/>
        <end position="434"/>
    </location>
</feature>